<keyword evidence="5 9" id="KW-0812">Transmembrane</keyword>
<accession>A0ABX8QZZ2</accession>
<keyword evidence="12" id="KW-1185">Reference proteome</keyword>
<comment type="subcellular location">
    <subcellularLocation>
        <location evidence="1">Cell membrane</location>
        <topology evidence="1">Multi-pass membrane protein</topology>
    </subcellularLocation>
</comment>
<proteinExistence type="predicted"/>
<dbReference type="RefSeq" id="WP_231335587.1">
    <property type="nucleotide sequence ID" value="NZ_CP059572.1"/>
</dbReference>
<dbReference type="InterPro" id="IPR050297">
    <property type="entry name" value="LipidA_mod_glycosyltrf_83"/>
</dbReference>
<reference evidence="11" key="1">
    <citation type="submission" date="2020-07" db="EMBL/GenBank/DDBJ databases">
        <authorList>
            <person name="Tarantini F.S."/>
            <person name="Hong K.W."/>
            <person name="Chan K.G."/>
        </authorList>
    </citation>
    <scope>NUCLEOTIDE SEQUENCE</scope>
    <source>
        <strain evidence="11">32-07</strain>
    </source>
</reference>
<evidence type="ECO:0000259" key="10">
    <source>
        <dbReference type="Pfam" id="PF13231"/>
    </source>
</evidence>
<feature type="transmembrane region" description="Helical" evidence="9">
    <location>
        <begin position="191"/>
        <end position="214"/>
    </location>
</feature>
<feature type="transmembrane region" description="Helical" evidence="9">
    <location>
        <begin position="226"/>
        <end position="243"/>
    </location>
</feature>
<dbReference type="Proteomes" id="UP001049518">
    <property type="component" value="Chromosome"/>
</dbReference>
<dbReference type="InterPro" id="IPR038731">
    <property type="entry name" value="RgtA/B/C-like"/>
</dbReference>
<evidence type="ECO:0000256" key="8">
    <source>
        <dbReference type="SAM" id="MobiDB-lite"/>
    </source>
</evidence>
<protein>
    <submittedName>
        <fullName evidence="11">Glycosyltransferase family 39 protein</fullName>
    </submittedName>
</protein>
<dbReference type="Pfam" id="PF13231">
    <property type="entry name" value="PMT_2"/>
    <property type="match status" value="1"/>
</dbReference>
<gene>
    <name evidence="11" type="ORF">AGRA3207_003347</name>
</gene>
<evidence type="ECO:0000313" key="12">
    <source>
        <dbReference type="Proteomes" id="UP001049518"/>
    </source>
</evidence>
<evidence type="ECO:0000256" key="6">
    <source>
        <dbReference type="ARBA" id="ARBA00022989"/>
    </source>
</evidence>
<dbReference type="PANTHER" id="PTHR33908">
    <property type="entry name" value="MANNOSYLTRANSFERASE YKCB-RELATED"/>
    <property type="match status" value="1"/>
</dbReference>
<evidence type="ECO:0000313" key="11">
    <source>
        <dbReference type="EMBL" id="QXJ22358.1"/>
    </source>
</evidence>
<organism evidence="11 12">
    <name type="scientific">Actinomadura graeca</name>
    <dbReference type="NCBI Taxonomy" id="2750812"/>
    <lineage>
        <taxon>Bacteria</taxon>
        <taxon>Bacillati</taxon>
        <taxon>Actinomycetota</taxon>
        <taxon>Actinomycetes</taxon>
        <taxon>Streptosporangiales</taxon>
        <taxon>Thermomonosporaceae</taxon>
        <taxon>Actinomadura</taxon>
    </lineage>
</organism>
<evidence type="ECO:0000256" key="3">
    <source>
        <dbReference type="ARBA" id="ARBA00022676"/>
    </source>
</evidence>
<evidence type="ECO:0000256" key="5">
    <source>
        <dbReference type="ARBA" id="ARBA00022692"/>
    </source>
</evidence>
<feature type="region of interest" description="Disordered" evidence="8">
    <location>
        <begin position="1"/>
        <end position="37"/>
    </location>
</feature>
<name>A0ABX8QZZ2_9ACTN</name>
<feature type="domain" description="Glycosyltransferase RgtA/B/C/D-like" evidence="10">
    <location>
        <begin position="99"/>
        <end position="243"/>
    </location>
</feature>
<dbReference type="PANTHER" id="PTHR33908:SF3">
    <property type="entry name" value="UNDECAPRENYL PHOSPHATE-ALPHA-4-AMINO-4-DEOXY-L-ARABINOSE ARABINOSYL TRANSFERASE"/>
    <property type="match status" value="1"/>
</dbReference>
<feature type="transmembrane region" description="Helical" evidence="9">
    <location>
        <begin position="296"/>
        <end position="315"/>
    </location>
</feature>
<keyword evidence="2" id="KW-1003">Cell membrane</keyword>
<keyword evidence="7 9" id="KW-0472">Membrane</keyword>
<evidence type="ECO:0000256" key="4">
    <source>
        <dbReference type="ARBA" id="ARBA00022679"/>
    </source>
</evidence>
<feature type="transmembrane region" description="Helical" evidence="9">
    <location>
        <begin position="263"/>
        <end position="289"/>
    </location>
</feature>
<sequence>MGIDRKPRTPEPPADAPEAPESPDTQGTDEVTAAPGGRGPQVLAFATALVAGTAGISMASPWRDEAATVSATRRTLPELWRLLGHTDAVHGAYYLLLHPLVRVFGSGEAVLRLPSVLAVAVAAAGVAWLGQRLDGRRTGVLAGAAFALTPTVGRYAQEARSYALVTALAVLSTCLFVKLTERASARRFAAYGAGLALLGAVSIFGPLIVAAHAVPLWRRHRALARGWTATVLAVAVVLAPLAWVTSRQRDQVAWLPKPSPGEIWVLVSSLAGSSLLLAPVALAAGYGLARARGLRGVALPWLLVPPVLLMAVSLVTPLYTFRYVLFCLPAASLAAGAGLARLASGWRLAAGVLLVALAVPGHIQLRQQDSRIDDLRAMDAILRANARPGDGLLFACGADRRVMAPYGSTYRRLVDVALDESPAHAGTMTGTSSADPETAARLGRVNRVWVLGLGDGSPCRDGKEALLRAAGGFAGPGGAGRWHFRGGTLLLTGRRAPAAPGPTAPATGTG</sequence>
<keyword evidence="4" id="KW-0808">Transferase</keyword>
<dbReference type="EMBL" id="CP059572">
    <property type="protein sequence ID" value="QXJ22358.1"/>
    <property type="molecule type" value="Genomic_DNA"/>
</dbReference>
<keyword evidence="6 9" id="KW-1133">Transmembrane helix</keyword>
<evidence type="ECO:0000256" key="7">
    <source>
        <dbReference type="ARBA" id="ARBA00023136"/>
    </source>
</evidence>
<evidence type="ECO:0000256" key="1">
    <source>
        <dbReference type="ARBA" id="ARBA00004651"/>
    </source>
</evidence>
<evidence type="ECO:0000256" key="2">
    <source>
        <dbReference type="ARBA" id="ARBA00022475"/>
    </source>
</evidence>
<evidence type="ECO:0000256" key="9">
    <source>
        <dbReference type="SAM" id="Phobius"/>
    </source>
</evidence>
<feature type="transmembrane region" description="Helical" evidence="9">
    <location>
        <begin position="162"/>
        <end position="179"/>
    </location>
</feature>
<keyword evidence="3" id="KW-0328">Glycosyltransferase</keyword>